<organism evidence="1 2">
    <name type="scientific">Hypsibius exemplaris</name>
    <name type="common">Freshwater tardigrade</name>
    <dbReference type="NCBI Taxonomy" id="2072580"/>
    <lineage>
        <taxon>Eukaryota</taxon>
        <taxon>Metazoa</taxon>
        <taxon>Ecdysozoa</taxon>
        <taxon>Tardigrada</taxon>
        <taxon>Eutardigrada</taxon>
        <taxon>Parachela</taxon>
        <taxon>Hypsibioidea</taxon>
        <taxon>Hypsibiidae</taxon>
        <taxon>Hypsibius</taxon>
    </lineage>
</organism>
<name>A0A1W0WQ89_HYPEX</name>
<dbReference type="EMBL" id="MTYJ01000061">
    <property type="protein sequence ID" value="OQV17368.1"/>
    <property type="molecule type" value="Genomic_DNA"/>
</dbReference>
<sequence>MHMKLRGAAGSCIEQRRNTSHHQHCYGAGCVVTGIVRGGLGIHLPSELALSAYLASIHSAEVLRKLIVPHIDDNDRAADATLAWCAQTELGVPPNPKIQKSEGHHGLSCNAIPAGRNSRHSALNDVIKRALASASIPSILEPPGLDREGGKKPHELTMVLGSRTCLVWDVTCWDTMATSNIADTMTAAVGTAVKAEQRKTQHYKLLIGLEKKPFEYHCQRISIEIQRGNALPFYLLILFYES</sequence>
<gene>
    <name evidence="1" type="ORF">BV898_08473</name>
</gene>
<protein>
    <submittedName>
        <fullName evidence="1">Uncharacterized protein</fullName>
    </submittedName>
</protein>
<dbReference type="Proteomes" id="UP000192578">
    <property type="component" value="Unassembled WGS sequence"/>
</dbReference>
<reference evidence="2" key="1">
    <citation type="submission" date="2017-01" db="EMBL/GenBank/DDBJ databases">
        <title>Comparative genomics of anhydrobiosis in the tardigrade Hypsibius dujardini.</title>
        <authorList>
            <person name="Yoshida Y."/>
            <person name="Koutsovoulos G."/>
            <person name="Laetsch D."/>
            <person name="Stevens L."/>
            <person name="Kumar S."/>
            <person name="Horikawa D."/>
            <person name="Ishino K."/>
            <person name="Komine S."/>
            <person name="Tomita M."/>
            <person name="Blaxter M."/>
            <person name="Arakawa K."/>
        </authorList>
    </citation>
    <scope>NUCLEOTIDE SEQUENCE [LARGE SCALE GENOMIC DNA]</scope>
    <source>
        <strain evidence="2">Z151</strain>
    </source>
</reference>
<accession>A0A1W0WQ89</accession>
<dbReference type="AlphaFoldDB" id="A0A1W0WQ89"/>
<dbReference type="OrthoDB" id="7433202at2759"/>
<keyword evidence="2" id="KW-1185">Reference proteome</keyword>
<proteinExistence type="predicted"/>
<evidence type="ECO:0000313" key="2">
    <source>
        <dbReference type="Proteomes" id="UP000192578"/>
    </source>
</evidence>
<evidence type="ECO:0000313" key="1">
    <source>
        <dbReference type="EMBL" id="OQV17368.1"/>
    </source>
</evidence>
<comment type="caution">
    <text evidence="1">The sequence shown here is derived from an EMBL/GenBank/DDBJ whole genome shotgun (WGS) entry which is preliminary data.</text>
</comment>